<reference evidence="2 3" key="1">
    <citation type="submission" date="2019-03" db="EMBL/GenBank/DDBJ databases">
        <title>First draft genome of Liparis tanakae, snailfish: a comprehensive survey of snailfish specific genes.</title>
        <authorList>
            <person name="Kim W."/>
            <person name="Song I."/>
            <person name="Jeong J.-H."/>
            <person name="Kim D."/>
            <person name="Kim S."/>
            <person name="Ryu S."/>
            <person name="Song J.Y."/>
            <person name="Lee S.K."/>
        </authorList>
    </citation>
    <scope>NUCLEOTIDE SEQUENCE [LARGE SCALE GENOMIC DNA]</scope>
    <source>
        <tissue evidence="2">Muscle</tissue>
    </source>
</reference>
<feature type="compositionally biased region" description="Pro residues" evidence="1">
    <location>
        <begin position="24"/>
        <end position="33"/>
    </location>
</feature>
<dbReference type="Proteomes" id="UP000314294">
    <property type="component" value="Unassembled WGS sequence"/>
</dbReference>
<organism evidence="2 3">
    <name type="scientific">Liparis tanakae</name>
    <name type="common">Tanaka's snailfish</name>
    <dbReference type="NCBI Taxonomy" id="230148"/>
    <lineage>
        <taxon>Eukaryota</taxon>
        <taxon>Metazoa</taxon>
        <taxon>Chordata</taxon>
        <taxon>Craniata</taxon>
        <taxon>Vertebrata</taxon>
        <taxon>Euteleostomi</taxon>
        <taxon>Actinopterygii</taxon>
        <taxon>Neopterygii</taxon>
        <taxon>Teleostei</taxon>
        <taxon>Neoteleostei</taxon>
        <taxon>Acanthomorphata</taxon>
        <taxon>Eupercaria</taxon>
        <taxon>Perciformes</taxon>
        <taxon>Cottioidei</taxon>
        <taxon>Cottales</taxon>
        <taxon>Liparidae</taxon>
        <taxon>Liparis</taxon>
    </lineage>
</organism>
<protein>
    <submittedName>
        <fullName evidence="2">Uncharacterized protein</fullName>
    </submittedName>
</protein>
<evidence type="ECO:0000313" key="3">
    <source>
        <dbReference type="Proteomes" id="UP000314294"/>
    </source>
</evidence>
<dbReference type="AlphaFoldDB" id="A0A4Z2EG54"/>
<dbReference type="EMBL" id="SRLO01007820">
    <property type="protein sequence ID" value="TNN27728.1"/>
    <property type="molecule type" value="Genomic_DNA"/>
</dbReference>
<evidence type="ECO:0000313" key="2">
    <source>
        <dbReference type="EMBL" id="TNN27728.1"/>
    </source>
</evidence>
<accession>A0A4Z2EG54</accession>
<comment type="caution">
    <text evidence="2">The sequence shown here is derived from an EMBL/GenBank/DDBJ whole genome shotgun (WGS) entry which is preliminary data.</text>
</comment>
<gene>
    <name evidence="2" type="ORF">EYF80_062125</name>
</gene>
<keyword evidence="3" id="KW-1185">Reference proteome</keyword>
<proteinExistence type="predicted"/>
<sequence length="42" mass="4999">MLKYQPTPLWVQMGRRRRRRRRPSPPPPPPAPTRPRGWTGPL</sequence>
<evidence type="ECO:0000256" key="1">
    <source>
        <dbReference type="SAM" id="MobiDB-lite"/>
    </source>
</evidence>
<feature type="region of interest" description="Disordered" evidence="1">
    <location>
        <begin position="1"/>
        <end position="42"/>
    </location>
</feature>
<name>A0A4Z2EG54_9TELE</name>
<feature type="compositionally biased region" description="Basic residues" evidence="1">
    <location>
        <begin position="14"/>
        <end position="23"/>
    </location>
</feature>